<keyword evidence="1" id="KW-0378">Hydrolase</keyword>
<feature type="domain" description="Alpha/beta hydrolase fold-3" evidence="2">
    <location>
        <begin position="98"/>
        <end position="308"/>
    </location>
</feature>
<dbReference type="Gene3D" id="3.40.50.1820">
    <property type="entry name" value="alpha/beta hydrolase"/>
    <property type="match status" value="1"/>
</dbReference>
<sequence>MSQKLHPIHPSQENRLNAEYKAFYNENAISTPKIHTIPIGVIRSMGHRPFPGCGPGVPVGKKEDITITPESGPAKGVAIPARCFTPPGSAPNGGWPVLVFYHGGGWTLGSLESESDLITNICARAKCVVVSVDYRLAPEHVFPAAVDDAWAALLWVVTEGKARLNINVDNLAVGGSSAGANLAAVMAQRAASRGGPSIKTQLLNIPVTDNTQTVENSACWRDLQYSPALSADLMMWFRNNYLPDKPDWSHPEASPLRWTGDWSTLPPAVIVVAGLDVLRDEGEAFGQKLKQAGVNVQVTTFQDQPHIFPAMGGVLEDARRAITIMCESMHDSFYKKNSIFARSKI</sequence>
<evidence type="ECO:0000313" key="3">
    <source>
        <dbReference type="EMBL" id="KAJ4150406.1"/>
    </source>
</evidence>
<dbReference type="GO" id="GO:0016787">
    <property type="term" value="F:hydrolase activity"/>
    <property type="evidence" value="ECO:0007669"/>
    <property type="project" value="UniProtKB-KW"/>
</dbReference>
<dbReference type="InterPro" id="IPR029058">
    <property type="entry name" value="AB_hydrolase_fold"/>
</dbReference>
<dbReference type="GeneID" id="80898317"/>
<accession>A0A9W8QA36</accession>
<protein>
    <recommendedName>
        <fullName evidence="2">Alpha/beta hydrolase fold-3 domain-containing protein</fullName>
    </recommendedName>
</protein>
<dbReference type="Pfam" id="PF07859">
    <property type="entry name" value="Abhydrolase_3"/>
    <property type="match status" value="1"/>
</dbReference>
<dbReference type="AlphaFoldDB" id="A0A9W8QA36"/>
<dbReference type="PANTHER" id="PTHR48081:SF8">
    <property type="entry name" value="ALPHA_BETA HYDROLASE FOLD-3 DOMAIN-CONTAINING PROTEIN-RELATED"/>
    <property type="match status" value="1"/>
</dbReference>
<dbReference type="InterPro" id="IPR050300">
    <property type="entry name" value="GDXG_lipolytic_enzyme"/>
</dbReference>
<keyword evidence="4" id="KW-1185">Reference proteome</keyword>
<name>A0A9W8QA36_AKAMU</name>
<dbReference type="Proteomes" id="UP001144673">
    <property type="component" value="Chromosome 4"/>
</dbReference>
<proteinExistence type="predicted"/>
<dbReference type="RefSeq" id="XP_056052120.1">
    <property type="nucleotide sequence ID" value="XM_056200252.1"/>
</dbReference>
<dbReference type="EMBL" id="JAJHUN010000009">
    <property type="protein sequence ID" value="KAJ4150406.1"/>
    <property type="molecule type" value="Genomic_DNA"/>
</dbReference>
<evidence type="ECO:0000259" key="2">
    <source>
        <dbReference type="Pfam" id="PF07859"/>
    </source>
</evidence>
<dbReference type="KEGG" id="amus:LMH87_011158"/>
<reference evidence="3" key="1">
    <citation type="journal article" date="2023" name="Access Microbiol">
        <title>De-novo genome assembly for Akanthomyces muscarius, a biocontrol agent of insect agricultural pests.</title>
        <authorList>
            <person name="Erdos Z."/>
            <person name="Studholme D.J."/>
            <person name="Raymond B."/>
            <person name="Sharma M."/>
        </authorList>
    </citation>
    <scope>NUCLEOTIDE SEQUENCE</scope>
    <source>
        <strain evidence="3">Ve6</strain>
    </source>
</reference>
<dbReference type="InterPro" id="IPR013094">
    <property type="entry name" value="AB_hydrolase_3"/>
</dbReference>
<organism evidence="3 4">
    <name type="scientific">Akanthomyces muscarius</name>
    <name type="common">Entomopathogenic fungus</name>
    <name type="synonym">Lecanicillium muscarium</name>
    <dbReference type="NCBI Taxonomy" id="2231603"/>
    <lineage>
        <taxon>Eukaryota</taxon>
        <taxon>Fungi</taxon>
        <taxon>Dikarya</taxon>
        <taxon>Ascomycota</taxon>
        <taxon>Pezizomycotina</taxon>
        <taxon>Sordariomycetes</taxon>
        <taxon>Hypocreomycetidae</taxon>
        <taxon>Hypocreales</taxon>
        <taxon>Cordycipitaceae</taxon>
        <taxon>Akanthomyces</taxon>
    </lineage>
</organism>
<evidence type="ECO:0000256" key="1">
    <source>
        <dbReference type="ARBA" id="ARBA00022801"/>
    </source>
</evidence>
<dbReference type="SUPFAM" id="SSF53474">
    <property type="entry name" value="alpha/beta-Hydrolases"/>
    <property type="match status" value="1"/>
</dbReference>
<dbReference type="PANTHER" id="PTHR48081">
    <property type="entry name" value="AB HYDROLASE SUPERFAMILY PROTEIN C4A8.06C"/>
    <property type="match status" value="1"/>
</dbReference>
<comment type="caution">
    <text evidence="3">The sequence shown here is derived from an EMBL/GenBank/DDBJ whole genome shotgun (WGS) entry which is preliminary data.</text>
</comment>
<gene>
    <name evidence="3" type="ORF">LMH87_011158</name>
</gene>
<evidence type="ECO:0000313" key="4">
    <source>
        <dbReference type="Proteomes" id="UP001144673"/>
    </source>
</evidence>